<name>A0AA46TEG3_9VIRU</name>
<evidence type="ECO:0000313" key="2">
    <source>
        <dbReference type="Proteomes" id="UP001156238"/>
    </source>
</evidence>
<protein>
    <submittedName>
        <fullName evidence="1">Uncharacterized protein</fullName>
    </submittedName>
</protein>
<organism evidence="1 2">
    <name type="scientific">Methanophagales virus PBV305</name>
    <dbReference type="NCBI Taxonomy" id="3071310"/>
    <lineage>
        <taxon>Viruses</taxon>
        <taxon>Varidnaviria</taxon>
        <taxon>Abadenavirae</taxon>
        <taxon>Produgelaviricota</taxon>
        <taxon>Belvinaviricetes</taxon>
        <taxon>Coyopavirales</taxon>
        <taxon>Chaacviridae</taxon>
        <taxon>Homochaacvirus</taxon>
        <taxon>Homochaacvirus californiense</taxon>
    </lineage>
</organism>
<gene>
    <name evidence="1" type="ORF">HJKPNNFO_00002</name>
</gene>
<keyword evidence="2" id="KW-1185">Reference proteome</keyword>
<dbReference type="EMBL" id="OP548100">
    <property type="protein sequence ID" value="UYL65054.1"/>
    <property type="molecule type" value="Genomic_DNA"/>
</dbReference>
<evidence type="ECO:0000313" key="1">
    <source>
        <dbReference type="EMBL" id="UYL65054.1"/>
    </source>
</evidence>
<reference evidence="1 2" key="1">
    <citation type="submission" date="2022-09" db="EMBL/GenBank/DDBJ databases">
        <title>Evolutionary Diversification of Methanotrophic Ca. Methanophagales (ANME-1) and Their Expansive Virome.</title>
        <authorList>
            <person name="Laso-Perez R."/>
            <person name="Wu F."/>
            <person name="Cremiere A."/>
            <person name="Speth D.R."/>
            <person name="Magyar J.S."/>
            <person name="Krupovic M."/>
            <person name="Orphan V."/>
        </authorList>
    </citation>
    <scope>NUCLEOTIDE SEQUENCE [LARGE SCALE GENOMIC DNA]</scope>
    <source>
        <strain evidence="1">PBV305</strain>
    </source>
</reference>
<proteinExistence type="predicted"/>
<dbReference type="Proteomes" id="UP001156238">
    <property type="component" value="Segment"/>
</dbReference>
<accession>A0AA46TEG3</accession>
<sequence>MPYKFWKKLGITKGIQFDIQLRGAIKRNLSFNAFQREMMHRGLSFRRKDMLEDWRRAQAIERAKTASGRWDAIHFWDDFVMKEAEREGISTAKFMEEWHKTREKIQRMEELSVSEEEIWEAYRTLWH</sequence>